<dbReference type="HOGENOM" id="CLU_155567_0_0_4"/>
<dbReference type="PANTHER" id="PTHR42910">
    <property type="entry name" value="TRANSPORTER SCO4007-RELATED"/>
    <property type="match status" value="1"/>
</dbReference>
<dbReference type="PANTHER" id="PTHR42910:SF1">
    <property type="entry name" value="MAJOR FACILITATOR SUPERFAMILY (MFS) PROFILE DOMAIN-CONTAINING PROTEIN"/>
    <property type="match status" value="1"/>
</dbReference>
<dbReference type="GO" id="GO:0022857">
    <property type="term" value="F:transmembrane transporter activity"/>
    <property type="evidence" value="ECO:0007669"/>
    <property type="project" value="InterPro"/>
</dbReference>
<dbReference type="EMBL" id="ADMS01000020">
    <property type="protein sequence ID" value="EFF77801.1"/>
    <property type="molecule type" value="Genomic_DNA"/>
</dbReference>
<dbReference type="SUPFAM" id="SSF103473">
    <property type="entry name" value="MFS general substrate transporter"/>
    <property type="match status" value="1"/>
</dbReference>
<feature type="transmembrane region" description="Helical" evidence="4">
    <location>
        <begin position="54"/>
        <end position="74"/>
    </location>
</feature>
<evidence type="ECO:0000256" key="2">
    <source>
        <dbReference type="ARBA" id="ARBA00022989"/>
    </source>
</evidence>
<protein>
    <recommendedName>
        <fullName evidence="5">Major facilitator superfamily (MFS) profile domain-containing protein</fullName>
    </recommendedName>
</protein>
<name>D4X618_9BURK</name>
<reference evidence="7" key="1">
    <citation type="submission" date="2010-03" db="EMBL/GenBank/DDBJ databases">
        <title>Complete sequence of Mobiluncus curtisii ATCC 43063.</title>
        <authorList>
            <person name="Muzny D."/>
            <person name="Qin X."/>
            <person name="Deng J."/>
            <person name="Jiang H."/>
            <person name="Liu Y."/>
            <person name="Qu J."/>
            <person name="Song X.-Z."/>
            <person name="Zhang L."/>
            <person name="Thornton R."/>
            <person name="Coyle M."/>
            <person name="Francisco L."/>
            <person name="Jackson L."/>
            <person name="Javaid M."/>
            <person name="Korchina V."/>
            <person name="Kovar C."/>
            <person name="Mata R."/>
            <person name="Mathew T."/>
            <person name="Ngo R."/>
            <person name="Nguyen L."/>
            <person name="Nguyen N."/>
            <person name="Okwuonu G."/>
            <person name="Ongeri F."/>
            <person name="Pham C."/>
            <person name="Simmons D."/>
            <person name="Wilczek-Boney K."/>
            <person name="Hale W."/>
            <person name="Jakkamsetti A."/>
            <person name="Pham P."/>
            <person name="Ruth R."/>
            <person name="San Lucas F."/>
            <person name="Warren J."/>
            <person name="Zhang J."/>
            <person name="Zhao Z."/>
            <person name="Zhou C."/>
            <person name="Zhu D."/>
            <person name="Lee S."/>
            <person name="Bess C."/>
            <person name="Blankenburg K."/>
            <person name="Forbes L."/>
            <person name="Fu Q."/>
            <person name="Gubbala S."/>
            <person name="Hirani K."/>
            <person name="Jayaseelan J.C."/>
            <person name="Lara F."/>
            <person name="Munidasa M."/>
            <person name="Palculict T."/>
            <person name="Patil S."/>
            <person name="Pu L.-L."/>
            <person name="Saada N."/>
            <person name="Tang L."/>
            <person name="Weissenberger G."/>
            <person name="Zhu Y."/>
            <person name="Hemphill L."/>
            <person name="Shang Y."/>
            <person name="Youmans B."/>
            <person name="Ayvaz T."/>
            <person name="Ross M."/>
            <person name="Santibanez J."/>
            <person name="Aqrawi P."/>
            <person name="Gross S."/>
            <person name="Joshi V."/>
            <person name="Fowler G."/>
            <person name="Nazareth L."/>
            <person name="Reid J."/>
            <person name="Worley K."/>
            <person name="Petrosino J."/>
            <person name="Highlander S."/>
            <person name="Gibbs R."/>
            <person name="Gibbs R."/>
        </authorList>
    </citation>
    <scope>NUCLEOTIDE SEQUENCE [LARGE SCALE GENOMIC DNA]</scope>
    <source>
        <strain evidence="7">ATCC 43553</strain>
    </source>
</reference>
<feature type="transmembrane region" description="Helical" evidence="4">
    <location>
        <begin position="12"/>
        <end position="33"/>
    </location>
</feature>
<sequence length="115" mass="11678">MVSFAAMIFLPFLSPHAALWLIAGSAIGFDLGIQTSLIAHQSIVYGIDPAARSRLNAILMTGVFVGMAAGGALGSLALAHWGWTGVTLVAAGAAALALGLRVWPAPGNRAVIAAR</sequence>
<dbReference type="InterPro" id="IPR020846">
    <property type="entry name" value="MFS_dom"/>
</dbReference>
<organism evidence="6 7">
    <name type="scientific">Achromobacter piechaudii ATCC 43553</name>
    <dbReference type="NCBI Taxonomy" id="742159"/>
    <lineage>
        <taxon>Bacteria</taxon>
        <taxon>Pseudomonadati</taxon>
        <taxon>Pseudomonadota</taxon>
        <taxon>Betaproteobacteria</taxon>
        <taxon>Burkholderiales</taxon>
        <taxon>Alcaligenaceae</taxon>
        <taxon>Achromobacter</taxon>
    </lineage>
</organism>
<dbReference type="InterPro" id="IPR036259">
    <property type="entry name" value="MFS_trans_sf"/>
</dbReference>
<evidence type="ECO:0000259" key="5">
    <source>
        <dbReference type="PROSITE" id="PS50850"/>
    </source>
</evidence>
<dbReference type="Proteomes" id="UP000004510">
    <property type="component" value="Unassembled WGS sequence"/>
</dbReference>
<evidence type="ECO:0000313" key="7">
    <source>
        <dbReference type="Proteomes" id="UP000004510"/>
    </source>
</evidence>
<comment type="caution">
    <text evidence="6">The sequence shown here is derived from an EMBL/GenBank/DDBJ whole genome shotgun (WGS) entry which is preliminary data.</text>
</comment>
<dbReference type="Gene3D" id="1.20.1250.20">
    <property type="entry name" value="MFS general substrate transporter like domains"/>
    <property type="match status" value="1"/>
</dbReference>
<feature type="domain" description="Major facilitator superfamily (MFS) profile" evidence="5">
    <location>
        <begin position="1"/>
        <end position="115"/>
    </location>
</feature>
<keyword evidence="3 4" id="KW-0472">Membrane</keyword>
<keyword evidence="2 4" id="KW-1133">Transmembrane helix</keyword>
<evidence type="ECO:0000256" key="4">
    <source>
        <dbReference type="SAM" id="Phobius"/>
    </source>
</evidence>
<gene>
    <name evidence="6" type="ORF">HMPREF0004_0980</name>
</gene>
<dbReference type="PROSITE" id="PS50850">
    <property type="entry name" value="MFS"/>
    <property type="match status" value="1"/>
</dbReference>
<dbReference type="eggNOG" id="COG2814">
    <property type="taxonomic scope" value="Bacteria"/>
</dbReference>
<dbReference type="AlphaFoldDB" id="D4X618"/>
<accession>D4X618</accession>
<feature type="transmembrane region" description="Helical" evidence="4">
    <location>
        <begin position="80"/>
        <end position="100"/>
    </location>
</feature>
<evidence type="ECO:0000256" key="3">
    <source>
        <dbReference type="ARBA" id="ARBA00023136"/>
    </source>
</evidence>
<proteinExistence type="predicted"/>
<evidence type="ECO:0000313" key="6">
    <source>
        <dbReference type="EMBL" id="EFF77801.1"/>
    </source>
</evidence>
<evidence type="ECO:0000256" key="1">
    <source>
        <dbReference type="ARBA" id="ARBA00022692"/>
    </source>
</evidence>
<keyword evidence="1 4" id="KW-0812">Transmembrane</keyword>
<dbReference type="PATRIC" id="fig|742159.3.peg.1820"/>